<dbReference type="PANTHER" id="PTHR42771:SF2">
    <property type="entry name" value="IRON(3+)-HYDROXAMATE IMPORT ATP-BINDING PROTEIN FHUC"/>
    <property type="match status" value="1"/>
</dbReference>
<evidence type="ECO:0000256" key="8">
    <source>
        <dbReference type="ARBA" id="ARBA00023065"/>
    </source>
</evidence>
<keyword evidence="5" id="KW-0547">Nucleotide-binding</keyword>
<keyword evidence="2" id="KW-0813">Transport</keyword>
<evidence type="ECO:0000256" key="7">
    <source>
        <dbReference type="ARBA" id="ARBA00023004"/>
    </source>
</evidence>
<keyword evidence="6 11" id="KW-0067">ATP-binding</keyword>
<evidence type="ECO:0000256" key="6">
    <source>
        <dbReference type="ARBA" id="ARBA00022840"/>
    </source>
</evidence>
<evidence type="ECO:0000259" key="10">
    <source>
        <dbReference type="PROSITE" id="PS50893"/>
    </source>
</evidence>
<evidence type="ECO:0000256" key="1">
    <source>
        <dbReference type="ARBA" id="ARBA00004202"/>
    </source>
</evidence>
<dbReference type="Pfam" id="PF00005">
    <property type="entry name" value="ABC_tran"/>
    <property type="match status" value="1"/>
</dbReference>
<keyword evidence="12" id="KW-1185">Reference proteome</keyword>
<keyword evidence="9" id="KW-0472">Membrane</keyword>
<comment type="caution">
    <text evidence="11">The sequence shown here is derived from an EMBL/GenBank/DDBJ whole genome shotgun (WGS) entry which is preliminary data.</text>
</comment>
<dbReference type="PROSITE" id="PS00211">
    <property type="entry name" value="ABC_TRANSPORTER_1"/>
    <property type="match status" value="1"/>
</dbReference>
<dbReference type="EMBL" id="QWKZ01000024">
    <property type="protein sequence ID" value="RIH87219.1"/>
    <property type="molecule type" value="Genomic_DNA"/>
</dbReference>
<sequence>MNLQTQQLTLGYDERRVIEGLNLSLPRGKITALIGPNGCGKSTLLRALARLLKPQEGAVLLDGKAIHTLPTKAVARQLALLPQMPQAPEGLSVEELVWFGRYPYQSAFGGRSEHDQRAVEWALDQTGMRVFAKRSLETLSGGQRQRAWIAMALAQETSILLLDEPTTYLDLSHQLEVLQLLQRLNRGEGKTIVMVLHDLNQAARYAHHLVAVSGGRVVAEGPPEAVLNERILREVFGLKAHFLRDPETGTPHCIPYALARREPLELVEEKP</sequence>
<accession>A0A399EVV5</accession>
<dbReference type="InterPro" id="IPR003439">
    <property type="entry name" value="ABC_transporter-like_ATP-bd"/>
</dbReference>
<dbReference type="FunFam" id="3.40.50.300:FF:000134">
    <property type="entry name" value="Iron-enterobactin ABC transporter ATP-binding protein"/>
    <property type="match status" value="1"/>
</dbReference>
<evidence type="ECO:0000256" key="3">
    <source>
        <dbReference type="ARBA" id="ARBA00022475"/>
    </source>
</evidence>
<keyword evidence="8" id="KW-0406">Ion transport</keyword>
<organism evidence="11 12">
    <name type="scientific">Meiothermus luteus</name>
    <dbReference type="NCBI Taxonomy" id="2026184"/>
    <lineage>
        <taxon>Bacteria</taxon>
        <taxon>Thermotogati</taxon>
        <taxon>Deinococcota</taxon>
        <taxon>Deinococci</taxon>
        <taxon>Thermales</taxon>
        <taxon>Thermaceae</taxon>
        <taxon>Meiothermus</taxon>
    </lineage>
</organism>
<evidence type="ECO:0000256" key="5">
    <source>
        <dbReference type="ARBA" id="ARBA00022741"/>
    </source>
</evidence>
<dbReference type="GO" id="GO:0005524">
    <property type="term" value="F:ATP binding"/>
    <property type="evidence" value="ECO:0007669"/>
    <property type="project" value="UniProtKB-KW"/>
</dbReference>
<dbReference type="Gene3D" id="3.40.50.300">
    <property type="entry name" value="P-loop containing nucleotide triphosphate hydrolases"/>
    <property type="match status" value="1"/>
</dbReference>
<comment type="subcellular location">
    <subcellularLocation>
        <location evidence="1">Cell membrane</location>
        <topology evidence="1">Peripheral membrane protein</topology>
    </subcellularLocation>
</comment>
<evidence type="ECO:0000313" key="11">
    <source>
        <dbReference type="EMBL" id="RIH87219.1"/>
    </source>
</evidence>
<keyword evidence="4" id="KW-0410">Iron transport</keyword>
<evidence type="ECO:0000256" key="2">
    <source>
        <dbReference type="ARBA" id="ARBA00022448"/>
    </source>
</evidence>
<keyword evidence="7" id="KW-0408">Iron</keyword>
<keyword evidence="3" id="KW-1003">Cell membrane</keyword>
<dbReference type="RefSeq" id="WP_119359696.1">
    <property type="nucleotide sequence ID" value="NZ_QWKZ01000024.1"/>
</dbReference>
<dbReference type="CDD" id="cd03214">
    <property type="entry name" value="ABC_Iron-Siderophores_B12_Hemin"/>
    <property type="match status" value="1"/>
</dbReference>
<dbReference type="Proteomes" id="UP000265800">
    <property type="component" value="Unassembled WGS sequence"/>
</dbReference>
<evidence type="ECO:0000256" key="4">
    <source>
        <dbReference type="ARBA" id="ARBA00022496"/>
    </source>
</evidence>
<dbReference type="GO" id="GO:0006826">
    <property type="term" value="P:iron ion transport"/>
    <property type="evidence" value="ECO:0007669"/>
    <property type="project" value="UniProtKB-KW"/>
</dbReference>
<dbReference type="GO" id="GO:0016887">
    <property type="term" value="F:ATP hydrolysis activity"/>
    <property type="evidence" value="ECO:0007669"/>
    <property type="project" value="InterPro"/>
</dbReference>
<reference evidence="11 12" key="1">
    <citation type="submission" date="2018-08" db="EMBL/GenBank/DDBJ databases">
        <title>Meiothermus luteus KCTC 52599 genome sequencing project.</title>
        <authorList>
            <person name="Da Costa M.S."/>
            <person name="Albuquerque L."/>
            <person name="Raposo P."/>
            <person name="Froufe H.J.C."/>
            <person name="Barroso C.S."/>
            <person name="Egas C."/>
        </authorList>
    </citation>
    <scope>NUCLEOTIDE SEQUENCE [LARGE SCALE GENOMIC DNA]</scope>
    <source>
        <strain evidence="11 12">KCTC 52599</strain>
    </source>
</reference>
<evidence type="ECO:0000313" key="12">
    <source>
        <dbReference type="Proteomes" id="UP000265800"/>
    </source>
</evidence>
<evidence type="ECO:0000256" key="9">
    <source>
        <dbReference type="ARBA" id="ARBA00023136"/>
    </source>
</evidence>
<dbReference type="SUPFAM" id="SSF52540">
    <property type="entry name" value="P-loop containing nucleoside triphosphate hydrolases"/>
    <property type="match status" value="1"/>
</dbReference>
<dbReference type="InterPro" id="IPR003593">
    <property type="entry name" value="AAA+_ATPase"/>
</dbReference>
<dbReference type="InterPro" id="IPR027417">
    <property type="entry name" value="P-loop_NTPase"/>
</dbReference>
<dbReference type="PROSITE" id="PS50893">
    <property type="entry name" value="ABC_TRANSPORTER_2"/>
    <property type="match status" value="1"/>
</dbReference>
<gene>
    <name evidence="11" type="primary">yusV</name>
    <name evidence="11" type="ORF">Mlute_01034</name>
</gene>
<protein>
    <submittedName>
        <fullName evidence="11">Putative siderophore transport system ATP-binding protein YusV</fullName>
    </submittedName>
</protein>
<name>A0A399EVV5_9DEIN</name>
<dbReference type="SMART" id="SM00382">
    <property type="entry name" value="AAA"/>
    <property type="match status" value="1"/>
</dbReference>
<feature type="domain" description="ABC transporter" evidence="10">
    <location>
        <begin position="3"/>
        <end position="239"/>
    </location>
</feature>
<dbReference type="OrthoDB" id="9787851at2"/>
<dbReference type="PANTHER" id="PTHR42771">
    <property type="entry name" value="IRON(3+)-HYDROXAMATE IMPORT ATP-BINDING PROTEIN FHUC"/>
    <property type="match status" value="1"/>
</dbReference>
<dbReference type="InterPro" id="IPR017871">
    <property type="entry name" value="ABC_transporter-like_CS"/>
</dbReference>
<proteinExistence type="predicted"/>
<dbReference type="InterPro" id="IPR051535">
    <property type="entry name" value="Siderophore_ABC-ATPase"/>
</dbReference>
<dbReference type="GO" id="GO:0005886">
    <property type="term" value="C:plasma membrane"/>
    <property type="evidence" value="ECO:0007669"/>
    <property type="project" value="UniProtKB-SubCell"/>
</dbReference>
<dbReference type="AlphaFoldDB" id="A0A399EVV5"/>